<dbReference type="AlphaFoldDB" id="A0A517KXR6"/>
<gene>
    <name evidence="5" type="ORF">FKW77_010470</name>
</gene>
<dbReference type="STRING" id="50376.A0A517KXR6"/>
<evidence type="ECO:0000313" key="6">
    <source>
        <dbReference type="Proteomes" id="UP000316270"/>
    </source>
</evidence>
<dbReference type="Pfam" id="PF01876">
    <property type="entry name" value="RNase_P_p30"/>
    <property type="match status" value="1"/>
</dbReference>
<dbReference type="Proteomes" id="UP000316270">
    <property type="component" value="Chromosome 1"/>
</dbReference>
<dbReference type="Gene3D" id="3.20.20.140">
    <property type="entry name" value="Metal-dependent hydrolases"/>
    <property type="match status" value="1"/>
</dbReference>
<dbReference type="InterPro" id="IPR016195">
    <property type="entry name" value="Pol/histidinol_Pase-like"/>
</dbReference>
<dbReference type="PANTHER" id="PTHR13031">
    <property type="entry name" value="RIBONUCLEASE P SUBUNIT P30"/>
    <property type="match status" value="1"/>
</dbReference>
<evidence type="ECO:0008006" key="7">
    <source>
        <dbReference type="Google" id="ProtNLM"/>
    </source>
</evidence>
<keyword evidence="6" id="KW-1185">Reference proteome</keyword>
<feature type="compositionally biased region" description="Basic and acidic residues" evidence="4">
    <location>
        <begin position="270"/>
        <end position="280"/>
    </location>
</feature>
<sequence>MYYDLNVPWTSRDADLQRKISFLGDLGYNVLALSHMLSGKFPVDTTCPIPATLPFAISPTIQILRRLTLVIQDSSQNHRIKDLTSPAWGYDILAVRPTDEKTLQHACVSLECDIISLDLAIRYPFHFKYKMFSAAVERGVRIELCYGPGIAAFDSTCRQRVIENATSLIRITRGRGLIISSEAGNVLSCRGPADIVNLAAIWGLGQERGMEAITKEARSCAVAARIKRTSYRGLIDVIYGGEKPVKESASTKQEQNQMKGKRKAAEMTVEPDKDRVDKPVSKRQMKRMAAEARKTSGVNKEASIGKEENQNGTSTDVVTTVKPREKDVD</sequence>
<dbReference type="PANTHER" id="PTHR13031:SF0">
    <property type="entry name" value="RIBONUCLEASE P PROTEIN SUBUNIT P30"/>
    <property type="match status" value="1"/>
</dbReference>
<evidence type="ECO:0000256" key="3">
    <source>
        <dbReference type="ARBA" id="ARBA00022694"/>
    </source>
</evidence>
<evidence type="ECO:0000256" key="4">
    <source>
        <dbReference type="SAM" id="MobiDB-lite"/>
    </source>
</evidence>
<evidence type="ECO:0000256" key="1">
    <source>
        <dbReference type="ARBA" id="ARBA00004123"/>
    </source>
</evidence>
<feature type="region of interest" description="Disordered" evidence="4">
    <location>
        <begin position="246"/>
        <end position="329"/>
    </location>
</feature>
<proteinExistence type="inferred from homology"/>
<evidence type="ECO:0000313" key="5">
    <source>
        <dbReference type="EMBL" id="QDS68177.1"/>
    </source>
</evidence>
<organism evidence="5 6">
    <name type="scientific">Venturia effusa</name>
    <dbReference type="NCBI Taxonomy" id="50376"/>
    <lineage>
        <taxon>Eukaryota</taxon>
        <taxon>Fungi</taxon>
        <taxon>Dikarya</taxon>
        <taxon>Ascomycota</taxon>
        <taxon>Pezizomycotina</taxon>
        <taxon>Dothideomycetes</taxon>
        <taxon>Pleosporomycetidae</taxon>
        <taxon>Venturiales</taxon>
        <taxon>Venturiaceae</taxon>
        <taxon>Venturia</taxon>
    </lineage>
</organism>
<reference evidence="5 6" key="1">
    <citation type="submission" date="2019-07" db="EMBL/GenBank/DDBJ databases">
        <title>Finished genome of Venturia effusa.</title>
        <authorList>
            <person name="Young C.A."/>
            <person name="Cox M.P."/>
            <person name="Ganley A.R.D."/>
            <person name="David W.J."/>
        </authorList>
    </citation>
    <scope>NUCLEOTIDE SEQUENCE [LARGE SCALE GENOMIC DNA]</scope>
    <source>
        <strain evidence="6">albino</strain>
    </source>
</reference>
<feature type="compositionally biased region" description="Polar residues" evidence="4">
    <location>
        <begin position="248"/>
        <end position="258"/>
    </location>
</feature>
<name>A0A517KXR6_9PEZI</name>
<comment type="similarity">
    <text evidence="2">Belongs to the eukaryotic/archaeal RNase P protein component 3 family.</text>
</comment>
<comment type="subcellular location">
    <subcellularLocation>
        <location evidence="1">Nucleus</location>
    </subcellularLocation>
</comment>
<dbReference type="EMBL" id="CP042185">
    <property type="protein sequence ID" value="QDS68177.1"/>
    <property type="molecule type" value="Genomic_DNA"/>
</dbReference>
<accession>A0A517KXR6</accession>
<dbReference type="OrthoDB" id="17948at2759"/>
<keyword evidence="3" id="KW-0819">tRNA processing</keyword>
<dbReference type="SUPFAM" id="SSF89550">
    <property type="entry name" value="PHP domain-like"/>
    <property type="match status" value="1"/>
</dbReference>
<dbReference type="GO" id="GO:0005655">
    <property type="term" value="C:nucleolar ribonuclease P complex"/>
    <property type="evidence" value="ECO:0007669"/>
    <property type="project" value="TreeGrafter"/>
</dbReference>
<dbReference type="InterPro" id="IPR002738">
    <property type="entry name" value="RNase_P_p30"/>
</dbReference>
<protein>
    <recommendedName>
        <fullName evidence="7">RNase P subunit p30</fullName>
    </recommendedName>
</protein>
<evidence type="ECO:0000256" key="2">
    <source>
        <dbReference type="ARBA" id="ARBA00007331"/>
    </source>
</evidence>
<dbReference type="GO" id="GO:0008033">
    <property type="term" value="P:tRNA processing"/>
    <property type="evidence" value="ECO:0007669"/>
    <property type="project" value="UniProtKB-KW"/>
</dbReference>
<dbReference type="GO" id="GO:0003723">
    <property type="term" value="F:RNA binding"/>
    <property type="evidence" value="ECO:0007669"/>
    <property type="project" value="TreeGrafter"/>
</dbReference>